<feature type="transmembrane region" description="Helical" evidence="1">
    <location>
        <begin position="107"/>
        <end position="133"/>
    </location>
</feature>
<protein>
    <submittedName>
        <fullName evidence="2">Uncharacterized protein</fullName>
    </submittedName>
</protein>
<evidence type="ECO:0000313" key="3">
    <source>
        <dbReference type="Proteomes" id="UP000054869"/>
    </source>
</evidence>
<reference evidence="2 3" key="1">
    <citation type="submission" date="2015-11" db="EMBL/GenBank/DDBJ databases">
        <title>Genomic analysis of 38 Legionella species identifies large and diverse effector repertoires.</title>
        <authorList>
            <person name="Burstein D."/>
            <person name="Amaro F."/>
            <person name="Zusman T."/>
            <person name="Lifshitz Z."/>
            <person name="Cohen O."/>
            <person name="Gilbert J.A."/>
            <person name="Pupko T."/>
            <person name="Shuman H.A."/>
            <person name="Segal G."/>
        </authorList>
    </citation>
    <scope>NUCLEOTIDE SEQUENCE [LARGE SCALE GENOMIC DNA]</scope>
    <source>
        <strain evidence="2 3">ATCC 49751</strain>
    </source>
</reference>
<accession>A0A0W0VG85</accession>
<dbReference type="AlphaFoldDB" id="A0A0W0VG85"/>
<dbReference type="Proteomes" id="UP000054869">
    <property type="component" value="Unassembled WGS sequence"/>
</dbReference>
<dbReference type="eggNOG" id="ENOG5031SG2">
    <property type="taxonomic scope" value="Bacteria"/>
</dbReference>
<dbReference type="STRING" id="45067.Llan_2227"/>
<proteinExistence type="predicted"/>
<keyword evidence="1" id="KW-0812">Transmembrane</keyword>
<comment type="caution">
    <text evidence="2">The sequence shown here is derived from an EMBL/GenBank/DDBJ whole genome shotgun (WGS) entry which is preliminary data.</text>
</comment>
<name>A0A0W0VG85_9GAMM</name>
<sequence>MEIYWGILMTVNNNLSMIKDLLKLTWNEGNKFYSKYIPGFFVPYRDTKDTAITLSAPICAPLLLGVLSALAALIVALAITICLLAYIVAGSAALFGKDKFARESLDIADVAGVAVGVSVVLTPSFVLATLLSLPASLINIFTRAGATFCGESGAIVADKSRETTLVP</sequence>
<organism evidence="2 3">
    <name type="scientific">Legionella lansingensis</name>
    <dbReference type="NCBI Taxonomy" id="45067"/>
    <lineage>
        <taxon>Bacteria</taxon>
        <taxon>Pseudomonadati</taxon>
        <taxon>Pseudomonadota</taxon>
        <taxon>Gammaproteobacteria</taxon>
        <taxon>Legionellales</taxon>
        <taxon>Legionellaceae</taxon>
        <taxon>Legionella</taxon>
    </lineage>
</organism>
<keyword evidence="1" id="KW-1133">Transmembrane helix</keyword>
<gene>
    <name evidence="2" type="ORF">Llan_2227</name>
</gene>
<feature type="transmembrane region" description="Helical" evidence="1">
    <location>
        <begin position="62"/>
        <end position="95"/>
    </location>
</feature>
<evidence type="ECO:0000256" key="1">
    <source>
        <dbReference type="SAM" id="Phobius"/>
    </source>
</evidence>
<keyword evidence="1" id="KW-0472">Membrane</keyword>
<dbReference type="EMBL" id="LNYI01000055">
    <property type="protein sequence ID" value="KTD19156.1"/>
    <property type="molecule type" value="Genomic_DNA"/>
</dbReference>
<dbReference type="PATRIC" id="fig|45067.4.peg.2338"/>
<keyword evidence="3" id="KW-1185">Reference proteome</keyword>
<dbReference type="RefSeq" id="WP_028373315.1">
    <property type="nucleotide sequence ID" value="NZ_LNYI01000055.1"/>
</dbReference>
<evidence type="ECO:0000313" key="2">
    <source>
        <dbReference type="EMBL" id="KTD19156.1"/>
    </source>
</evidence>